<evidence type="ECO:0000313" key="2">
    <source>
        <dbReference type="EMBL" id="KAK3275907.1"/>
    </source>
</evidence>
<dbReference type="Proteomes" id="UP001190700">
    <property type="component" value="Unassembled WGS sequence"/>
</dbReference>
<gene>
    <name evidence="2" type="ORF">CYMTET_15989</name>
</gene>
<proteinExistence type="predicted"/>
<dbReference type="AlphaFoldDB" id="A0AAE0GDC1"/>
<keyword evidence="1" id="KW-1133">Transmembrane helix</keyword>
<comment type="caution">
    <text evidence="2">The sequence shown here is derived from an EMBL/GenBank/DDBJ whole genome shotgun (WGS) entry which is preliminary data.</text>
</comment>
<evidence type="ECO:0000313" key="3">
    <source>
        <dbReference type="Proteomes" id="UP001190700"/>
    </source>
</evidence>
<organism evidence="2 3">
    <name type="scientific">Cymbomonas tetramitiformis</name>
    <dbReference type="NCBI Taxonomy" id="36881"/>
    <lineage>
        <taxon>Eukaryota</taxon>
        <taxon>Viridiplantae</taxon>
        <taxon>Chlorophyta</taxon>
        <taxon>Pyramimonadophyceae</taxon>
        <taxon>Pyramimonadales</taxon>
        <taxon>Pyramimonadaceae</taxon>
        <taxon>Cymbomonas</taxon>
    </lineage>
</organism>
<reference evidence="2 3" key="1">
    <citation type="journal article" date="2015" name="Genome Biol. Evol.">
        <title>Comparative Genomics of a Bacterivorous Green Alga Reveals Evolutionary Causalities and Consequences of Phago-Mixotrophic Mode of Nutrition.</title>
        <authorList>
            <person name="Burns J.A."/>
            <person name="Paasch A."/>
            <person name="Narechania A."/>
            <person name="Kim E."/>
        </authorList>
    </citation>
    <scope>NUCLEOTIDE SEQUENCE [LARGE SCALE GENOMIC DNA]</scope>
    <source>
        <strain evidence="2 3">PLY_AMNH</strain>
    </source>
</reference>
<sequence>MERKTKIPAFPRGLPDAVPKHIDAESGEVEFHDDKYEKADVNSFKVLFYAVCVIASVTAGIALGFYLSSGMGDHPSPTPIKAATPKVKVDPPAMEVRVSNLRPALFL</sequence>
<keyword evidence="1" id="KW-0812">Transmembrane</keyword>
<keyword evidence="1" id="KW-0472">Membrane</keyword>
<keyword evidence="3" id="KW-1185">Reference proteome</keyword>
<evidence type="ECO:0000256" key="1">
    <source>
        <dbReference type="SAM" id="Phobius"/>
    </source>
</evidence>
<protein>
    <submittedName>
        <fullName evidence="2">Uncharacterized protein</fullName>
    </submittedName>
</protein>
<dbReference type="EMBL" id="LGRX02006934">
    <property type="protein sequence ID" value="KAK3275907.1"/>
    <property type="molecule type" value="Genomic_DNA"/>
</dbReference>
<name>A0AAE0GDC1_9CHLO</name>
<accession>A0AAE0GDC1</accession>
<feature type="transmembrane region" description="Helical" evidence="1">
    <location>
        <begin position="46"/>
        <end position="67"/>
    </location>
</feature>